<protein>
    <submittedName>
        <fullName evidence="1">Uncharacterized protein</fullName>
    </submittedName>
</protein>
<dbReference type="EMBL" id="MT145028">
    <property type="protein sequence ID" value="QJI02761.1"/>
    <property type="molecule type" value="Genomic_DNA"/>
</dbReference>
<dbReference type="AlphaFoldDB" id="A0A6M3XXR1"/>
<sequence length="52" mass="6151">MKTPDNDRLVLTWAKNGTGWIIDSWDGKKWFKASAWGYKVVYTGKNYRLNRN</sequence>
<proteinExistence type="predicted"/>
<evidence type="ECO:0000313" key="1">
    <source>
        <dbReference type="EMBL" id="QJI02761.1"/>
    </source>
</evidence>
<reference evidence="1" key="1">
    <citation type="submission" date="2020-03" db="EMBL/GenBank/DDBJ databases">
        <title>The deep terrestrial virosphere.</title>
        <authorList>
            <person name="Holmfeldt K."/>
            <person name="Nilsson E."/>
            <person name="Simone D."/>
            <person name="Lopez-Fernandez M."/>
            <person name="Wu X."/>
            <person name="de Brujin I."/>
            <person name="Lundin D."/>
            <person name="Andersson A."/>
            <person name="Bertilsson S."/>
            <person name="Dopson M."/>
        </authorList>
    </citation>
    <scope>NUCLEOTIDE SEQUENCE</scope>
    <source>
        <strain evidence="1">TM448B03609</strain>
    </source>
</reference>
<organism evidence="1">
    <name type="scientific">viral metagenome</name>
    <dbReference type="NCBI Taxonomy" id="1070528"/>
    <lineage>
        <taxon>unclassified sequences</taxon>
        <taxon>metagenomes</taxon>
        <taxon>organismal metagenomes</taxon>
    </lineage>
</organism>
<accession>A0A6M3XXR1</accession>
<name>A0A6M3XXR1_9ZZZZ</name>
<gene>
    <name evidence="1" type="ORF">TM448B03609_0008</name>
</gene>